<accession>A0A8B3GWE3</accession>
<dbReference type="EMBL" id="LKGI01000012">
    <property type="protein sequence ID" value="RNE34105.1"/>
    <property type="molecule type" value="Genomic_DNA"/>
</dbReference>
<evidence type="ECO:0008006" key="3">
    <source>
        <dbReference type="Google" id="ProtNLM"/>
    </source>
</evidence>
<sequence>MNSISSASTTLSNDDLAKIAGGKNQLAYDIGLGIGRGIHLFLMFGGSFKGRP</sequence>
<organism evidence="1 2">
    <name type="scientific">Lacticaseibacillus paracasei</name>
    <name type="common">Lactobacillus paracasei</name>
    <dbReference type="NCBI Taxonomy" id="1597"/>
    <lineage>
        <taxon>Bacteria</taxon>
        <taxon>Bacillati</taxon>
        <taxon>Bacillota</taxon>
        <taxon>Bacilli</taxon>
        <taxon>Lactobacillales</taxon>
        <taxon>Lactobacillaceae</taxon>
        <taxon>Lacticaseibacillus</taxon>
    </lineage>
</organism>
<dbReference type="Proteomes" id="UP000284123">
    <property type="component" value="Unassembled WGS sequence"/>
</dbReference>
<comment type="caution">
    <text evidence="1">The sequence shown here is derived from an EMBL/GenBank/DDBJ whole genome shotgun (WGS) entry which is preliminary data.</text>
</comment>
<dbReference type="RefSeq" id="WP_018041603.1">
    <property type="nucleotide sequence ID" value="NZ_AQVS01000075.1"/>
</dbReference>
<evidence type="ECO:0000313" key="1">
    <source>
        <dbReference type="EMBL" id="RNE34105.1"/>
    </source>
</evidence>
<protein>
    <recommendedName>
        <fullName evidence="3">Bacteriocin</fullName>
    </recommendedName>
</protein>
<proteinExistence type="predicted"/>
<reference evidence="1 2" key="1">
    <citation type="journal article" date="2018" name="Front. Microbiol.">
        <title>Conversion of Methionine to Cysteine in Lactobacillus paracasei Depends on the Highly Mobile cysK-ctl-cysE Gene Cluster.</title>
        <authorList>
            <person name="Wuthrich D."/>
            <person name="Irmler S."/>
            <person name="Berthoud H."/>
            <person name="Guggenbuhl B."/>
            <person name="Eugster E."/>
            <person name="Bruggmann R."/>
        </authorList>
    </citation>
    <scope>NUCLEOTIDE SEQUENCE [LARGE SCALE GENOMIC DNA]</scope>
    <source>
        <strain evidence="1 2">FAM6012</strain>
    </source>
</reference>
<dbReference type="AlphaFoldDB" id="A0A8B3GWE3"/>
<gene>
    <name evidence="1" type="ORF">FAM6012_00154</name>
</gene>
<name>A0A8B3GWE3_LACPA</name>
<evidence type="ECO:0000313" key="2">
    <source>
        <dbReference type="Proteomes" id="UP000284123"/>
    </source>
</evidence>